<dbReference type="AlphaFoldDB" id="A0A371FZG9"/>
<gene>
    <name evidence="1" type="ORF">CR513_35383</name>
</gene>
<feature type="non-terminal residue" evidence="1">
    <location>
        <position position="1"/>
    </location>
</feature>
<comment type="caution">
    <text evidence="1">The sequence shown here is derived from an EMBL/GenBank/DDBJ whole genome shotgun (WGS) entry which is preliminary data.</text>
</comment>
<evidence type="ECO:0000313" key="2">
    <source>
        <dbReference type="Proteomes" id="UP000257109"/>
    </source>
</evidence>
<name>A0A371FZG9_MUCPR</name>
<dbReference type="EMBL" id="QJKJ01007287">
    <property type="protein sequence ID" value="RDX83668.1"/>
    <property type="molecule type" value="Genomic_DNA"/>
</dbReference>
<protein>
    <recommendedName>
        <fullName evidence="3">Copia protein</fullName>
    </recommendedName>
</protein>
<accession>A0A371FZG9</accession>
<dbReference type="CDD" id="cd09272">
    <property type="entry name" value="RNase_HI_RT_Ty1"/>
    <property type="match status" value="1"/>
</dbReference>
<organism evidence="1 2">
    <name type="scientific">Mucuna pruriens</name>
    <name type="common">Velvet bean</name>
    <name type="synonym">Dolichos pruriens</name>
    <dbReference type="NCBI Taxonomy" id="157652"/>
    <lineage>
        <taxon>Eukaryota</taxon>
        <taxon>Viridiplantae</taxon>
        <taxon>Streptophyta</taxon>
        <taxon>Embryophyta</taxon>
        <taxon>Tracheophyta</taxon>
        <taxon>Spermatophyta</taxon>
        <taxon>Magnoliopsida</taxon>
        <taxon>eudicotyledons</taxon>
        <taxon>Gunneridae</taxon>
        <taxon>Pentapetalae</taxon>
        <taxon>rosids</taxon>
        <taxon>fabids</taxon>
        <taxon>Fabales</taxon>
        <taxon>Fabaceae</taxon>
        <taxon>Papilionoideae</taxon>
        <taxon>50 kb inversion clade</taxon>
        <taxon>NPAAA clade</taxon>
        <taxon>indigoferoid/millettioid clade</taxon>
        <taxon>Phaseoleae</taxon>
        <taxon>Mucuna</taxon>
    </lineage>
</organism>
<dbReference type="Proteomes" id="UP000257109">
    <property type="component" value="Unassembled WGS sequence"/>
</dbReference>
<evidence type="ECO:0008006" key="3">
    <source>
        <dbReference type="Google" id="ProtNLM"/>
    </source>
</evidence>
<proteinExistence type="predicted"/>
<reference evidence="1" key="1">
    <citation type="submission" date="2018-05" db="EMBL/GenBank/DDBJ databases">
        <title>Draft genome of Mucuna pruriens seed.</title>
        <authorList>
            <person name="Nnadi N.E."/>
            <person name="Vos R."/>
            <person name="Hasami M.H."/>
            <person name="Devisetty U.K."/>
            <person name="Aguiy J.C."/>
        </authorList>
    </citation>
    <scope>NUCLEOTIDE SEQUENCE [LARGE SCALE GENOMIC DNA]</scope>
    <source>
        <strain evidence="1">JCA_2017</strain>
    </source>
</reference>
<sequence length="147" mass="16522">SNDLDPSTRLPHKYIDLCRSCDSGQRYKQKQIMTDEINPNNSSPKLIAVVWMGRVLGEIGHSQSKCTAIMCDNSSTIKPSRNPCRGKHIDVRFHFLRDLTKEEVAKLVHSGTSDQVGDDVDFNKLDPVKVDDNMKAFVPAEVHNRDG</sequence>
<evidence type="ECO:0000313" key="1">
    <source>
        <dbReference type="EMBL" id="RDX83668.1"/>
    </source>
</evidence>
<keyword evidence="2" id="KW-1185">Reference proteome</keyword>